<evidence type="ECO:0000313" key="2">
    <source>
        <dbReference type="Proteomes" id="UP001465976"/>
    </source>
</evidence>
<dbReference type="EMBL" id="JBAHYK010003124">
    <property type="protein sequence ID" value="KAL0563890.1"/>
    <property type="molecule type" value="Genomic_DNA"/>
</dbReference>
<organism evidence="1 2">
    <name type="scientific">Marasmius crinis-equi</name>
    <dbReference type="NCBI Taxonomy" id="585013"/>
    <lineage>
        <taxon>Eukaryota</taxon>
        <taxon>Fungi</taxon>
        <taxon>Dikarya</taxon>
        <taxon>Basidiomycota</taxon>
        <taxon>Agaricomycotina</taxon>
        <taxon>Agaricomycetes</taxon>
        <taxon>Agaricomycetidae</taxon>
        <taxon>Agaricales</taxon>
        <taxon>Marasmiineae</taxon>
        <taxon>Marasmiaceae</taxon>
        <taxon>Marasmius</taxon>
    </lineage>
</organism>
<sequence length="85" mass="9815">MKATFDLNRLDAAPVRWDGETYSQMSMPPDSVVRQMLWELFEVNFRFELDRICHTTTASLGEREQLVLGTVFLCEETLLTGSTRL</sequence>
<reference evidence="1 2" key="1">
    <citation type="submission" date="2024-02" db="EMBL/GenBank/DDBJ databases">
        <title>A draft genome for the cacao thread blight pathogen Marasmius crinis-equi.</title>
        <authorList>
            <person name="Cohen S.P."/>
            <person name="Baruah I.K."/>
            <person name="Amoako-Attah I."/>
            <person name="Bukari Y."/>
            <person name="Meinhardt L.W."/>
            <person name="Bailey B.A."/>
        </authorList>
    </citation>
    <scope>NUCLEOTIDE SEQUENCE [LARGE SCALE GENOMIC DNA]</scope>
    <source>
        <strain evidence="1 2">GH-76</strain>
    </source>
</reference>
<proteinExistence type="predicted"/>
<accession>A0ABR3EM25</accession>
<evidence type="ECO:0000313" key="1">
    <source>
        <dbReference type="EMBL" id="KAL0563890.1"/>
    </source>
</evidence>
<dbReference type="Proteomes" id="UP001465976">
    <property type="component" value="Unassembled WGS sequence"/>
</dbReference>
<name>A0ABR3EM25_9AGAR</name>
<comment type="caution">
    <text evidence="1">The sequence shown here is derived from an EMBL/GenBank/DDBJ whole genome shotgun (WGS) entry which is preliminary data.</text>
</comment>
<keyword evidence="2" id="KW-1185">Reference proteome</keyword>
<gene>
    <name evidence="1" type="ORF">V5O48_018170</name>
</gene>
<protein>
    <submittedName>
        <fullName evidence="1">Uncharacterized protein</fullName>
    </submittedName>
</protein>